<dbReference type="Proteomes" id="UP000251197">
    <property type="component" value="Unassembled WGS sequence"/>
</dbReference>
<organism evidence="2 3">
    <name type="scientific">Cedecea neteri</name>
    <dbReference type="NCBI Taxonomy" id="158822"/>
    <lineage>
        <taxon>Bacteria</taxon>
        <taxon>Pseudomonadati</taxon>
        <taxon>Pseudomonadota</taxon>
        <taxon>Gammaproteobacteria</taxon>
        <taxon>Enterobacterales</taxon>
        <taxon>Enterobacteriaceae</taxon>
        <taxon>Cedecea</taxon>
    </lineage>
</organism>
<evidence type="ECO:0000313" key="3">
    <source>
        <dbReference type="Proteomes" id="UP000251197"/>
    </source>
</evidence>
<dbReference type="SUPFAM" id="SSF49401">
    <property type="entry name" value="Bacterial adhesins"/>
    <property type="match status" value="1"/>
</dbReference>
<sequence>MSGQFSCRGKHHIWLNAEKVDDVANTYIVRGKHNQGNIIYVTLGGQGWIVDDSAEKKRCHDGRYVKRHAIYPGCQC</sequence>
<dbReference type="InterPro" id="IPR037028">
    <property type="entry name" value="Dr_adhesin_sf"/>
</dbReference>
<proteinExistence type="predicted"/>
<reference evidence="2 3" key="1">
    <citation type="submission" date="2018-06" db="EMBL/GenBank/DDBJ databases">
        <authorList>
            <consortium name="Pathogen Informatics"/>
            <person name="Doyle S."/>
        </authorList>
    </citation>
    <scope>NUCLEOTIDE SEQUENCE [LARGE SCALE GENOMIC DNA]</scope>
    <source>
        <strain evidence="2 3">NCTC12120</strain>
    </source>
</reference>
<protein>
    <submittedName>
        <fullName evidence="2">Enterobacteria AfaD invasin protein</fullName>
    </submittedName>
</protein>
<keyword evidence="1" id="KW-0732">Signal</keyword>
<dbReference type="Gene3D" id="2.60.40.1570">
    <property type="entry name" value="Dr adhesin"/>
    <property type="match status" value="1"/>
</dbReference>
<dbReference type="STRING" id="158822.LH23_10650"/>
<dbReference type="EMBL" id="UAVU01000003">
    <property type="protein sequence ID" value="SQA96958.1"/>
    <property type="molecule type" value="Genomic_DNA"/>
</dbReference>
<name>A0A2X2SXZ9_9ENTR</name>
<evidence type="ECO:0000256" key="1">
    <source>
        <dbReference type="ARBA" id="ARBA00022729"/>
    </source>
</evidence>
<evidence type="ECO:0000313" key="2">
    <source>
        <dbReference type="EMBL" id="SQA96958.1"/>
    </source>
</evidence>
<dbReference type="InterPro" id="IPR008966">
    <property type="entry name" value="Adhesion_dom_sf"/>
</dbReference>
<dbReference type="AlphaFoldDB" id="A0A2X2SXZ9"/>
<gene>
    <name evidence="2" type="ORF">NCTC12120_00731</name>
</gene>
<accession>A0A2X2SXZ9</accession>